<dbReference type="Pfam" id="PF03349">
    <property type="entry name" value="Toluene_X"/>
    <property type="match status" value="1"/>
</dbReference>
<keyword evidence="6" id="KW-0472">Membrane</keyword>
<keyword evidence="5 8" id="KW-0732">Signal</keyword>
<reference evidence="9 10" key="1">
    <citation type="submission" date="2020-08" db="EMBL/GenBank/DDBJ databases">
        <title>Genomic Encyclopedia of Type Strains, Phase IV (KMG-IV): sequencing the most valuable type-strain genomes for metagenomic binning, comparative biology and taxonomic classification.</title>
        <authorList>
            <person name="Goeker M."/>
        </authorList>
    </citation>
    <scope>NUCLEOTIDE SEQUENCE [LARGE SCALE GENOMIC DNA]</scope>
    <source>
        <strain evidence="9 10">DSM 102234</strain>
    </source>
</reference>
<comment type="caution">
    <text evidence="9">The sequence shown here is derived from an EMBL/GenBank/DDBJ whole genome shotgun (WGS) entry which is preliminary data.</text>
</comment>
<dbReference type="InterPro" id="IPR005017">
    <property type="entry name" value="OMPP1/FadL/TodX"/>
</dbReference>
<dbReference type="EMBL" id="JACIEI010000006">
    <property type="protein sequence ID" value="MBB3994531.1"/>
    <property type="molecule type" value="Genomic_DNA"/>
</dbReference>
<evidence type="ECO:0000313" key="10">
    <source>
        <dbReference type="Proteomes" id="UP000530268"/>
    </source>
</evidence>
<comment type="subcellular location">
    <subcellularLocation>
        <location evidence="1">Cell outer membrane</location>
        <topology evidence="1">Multi-pass membrane protein</topology>
    </subcellularLocation>
</comment>
<gene>
    <name evidence="9" type="ORF">GGR95_002177</name>
</gene>
<organism evidence="9 10">
    <name type="scientific">Sulfitobacter undariae</name>
    <dbReference type="NCBI Taxonomy" id="1563671"/>
    <lineage>
        <taxon>Bacteria</taxon>
        <taxon>Pseudomonadati</taxon>
        <taxon>Pseudomonadota</taxon>
        <taxon>Alphaproteobacteria</taxon>
        <taxon>Rhodobacterales</taxon>
        <taxon>Roseobacteraceae</taxon>
        <taxon>Sulfitobacter</taxon>
    </lineage>
</organism>
<dbReference type="RefSeq" id="WP_184565640.1">
    <property type="nucleotide sequence ID" value="NZ_JACIEI010000006.1"/>
</dbReference>
<comment type="similarity">
    <text evidence="2">Belongs to the OmpP1/FadL family.</text>
</comment>
<dbReference type="GO" id="GO:0015483">
    <property type="term" value="F:long-chain fatty acid transporting porin activity"/>
    <property type="evidence" value="ECO:0007669"/>
    <property type="project" value="TreeGrafter"/>
</dbReference>
<dbReference type="AlphaFoldDB" id="A0A7W6H032"/>
<dbReference type="Gene3D" id="2.40.160.60">
    <property type="entry name" value="Outer membrane protein transport protein (OMPP1/FadL/TodX)"/>
    <property type="match status" value="1"/>
</dbReference>
<evidence type="ECO:0000256" key="1">
    <source>
        <dbReference type="ARBA" id="ARBA00004571"/>
    </source>
</evidence>
<dbReference type="GO" id="GO:0009279">
    <property type="term" value="C:cell outer membrane"/>
    <property type="evidence" value="ECO:0007669"/>
    <property type="project" value="UniProtKB-SubCell"/>
</dbReference>
<keyword evidence="10" id="KW-1185">Reference proteome</keyword>
<dbReference type="PANTHER" id="PTHR35093">
    <property type="entry name" value="OUTER MEMBRANE PROTEIN NMB0088-RELATED"/>
    <property type="match status" value="1"/>
</dbReference>
<evidence type="ECO:0000256" key="7">
    <source>
        <dbReference type="ARBA" id="ARBA00023237"/>
    </source>
</evidence>
<keyword evidence="7" id="KW-0998">Cell outer membrane</keyword>
<feature type="chain" id="PRO_5031143928" evidence="8">
    <location>
        <begin position="21"/>
        <end position="375"/>
    </location>
</feature>
<evidence type="ECO:0000256" key="3">
    <source>
        <dbReference type="ARBA" id="ARBA00022452"/>
    </source>
</evidence>
<feature type="signal peptide" evidence="8">
    <location>
        <begin position="1"/>
        <end position="20"/>
    </location>
</feature>
<evidence type="ECO:0000313" key="9">
    <source>
        <dbReference type="EMBL" id="MBB3994531.1"/>
    </source>
</evidence>
<evidence type="ECO:0000256" key="8">
    <source>
        <dbReference type="SAM" id="SignalP"/>
    </source>
</evidence>
<name>A0A7W6H032_9RHOB</name>
<evidence type="ECO:0000256" key="4">
    <source>
        <dbReference type="ARBA" id="ARBA00022692"/>
    </source>
</evidence>
<evidence type="ECO:0000256" key="5">
    <source>
        <dbReference type="ARBA" id="ARBA00022729"/>
    </source>
</evidence>
<keyword evidence="3" id="KW-1134">Transmembrane beta strand</keyword>
<sequence length="375" mass="39530">MKKILLGTAAVIGTAVTAQAGGLDRSGQDIGIIFESGNRLELSYGNARPDLTGRDFLGNNVDNVAKSFGNTSAGLRYELSPKVSVAVVVDEPYGSDIVYEGNPASTMLGGTTATVDSFAVTALARYKFNDSFSLHGGMRYQELSASVDLRGLAYGGLSGYRAEFDKDGAVGFVVGAAFERPEIGMRVALTYNSKITHDLATRESMNGTLISQGTTEIVTPETLNLEAQTGIAADTLLFGSIRYARHEDTQVSPTLFDASVDPTVSGSSITDIENTTDIEIGIGRRFSDKFAAQVAIGYLASSSDSLVSPLTPTNGSRYISVGGSYTLNESVTLSGGIRYTKFGDAYAETGTPDVARAQFNDNSAVSAGFKVAYTF</sequence>
<dbReference type="PANTHER" id="PTHR35093:SF8">
    <property type="entry name" value="OUTER MEMBRANE PROTEIN NMB0088-RELATED"/>
    <property type="match status" value="1"/>
</dbReference>
<keyword evidence="4" id="KW-0812">Transmembrane</keyword>
<evidence type="ECO:0000256" key="2">
    <source>
        <dbReference type="ARBA" id="ARBA00008163"/>
    </source>
</evidence>
<accession>A0A7W6H032</accession>
<evidence type="ECO:0000256" key="6">
    <source>
        <dbReference type="ARBA" id="ARBA00023136"/>
    </source>
</evidence>
<dbReference type="SUPFAM" id="SSF56935">
    <property type="entry name" value="Porins"/>
    <property type="match status" value="1"/>
</dbReference>
<proteinExistence type="inferred from homology"/>
<dbReference type="Proteomes" id="UP000530268">
    <property type="component" value="Unassembled WGS sequence"/>
</dbReference>
<protein>
    <submittedName>
        <fullName evidence="9">Long-subunit fatty acid transport protein</fullName>
    </submittedName>
</protein>